<dbReference type="PANTHER" id="PTHR10000">
    <property type="entry name" value="PHOSPHOSERINE PHOSPHATASE"/>
    <property type="match status" value="1"/>
</dbReference>
<dbReference type="InterPro" id="IPR023214">
    <property type="entry name" value="HAD_sf"/>
</dbReference>
<dbReference type="SFLD" id="SFLDS00003">
    <property type="entry name" value="Haloacid_Dehalogenase"/>
    <property type="match status" value="1"/>
</dbReference>
<dbReference type="Gene3D" id="3.40.50.1000">
    <property type="entry name" value="HAD superfamily/HAD-like"/>
    <property type="match status" value="1"/>
</dbReference>
<evidence type="ECO:0000313" key="1">
    <source>
        <dbReference type="EMBL" id="HIY79384.1"/>
    </source>
</evidence>
<dbReference type="CDD" id="cd07516">
    <property type="entry name" value="HAD_Pase"/>
    <property type="match status" value="1"/>
</dbReference>
<dbReference type="InterPro" id="IPR036412">
    <property type="entry name" value="HAD-like_sf"/>
</dbReference>
<dbReference type="GO" id="GO:0016791">
    <property type="term" value="F:phosphatase activity"/>
    <property type="evidence" value="ECO:0007669"/>
    <property type="project" value="TreeGrafter"/>
</dbReference>
<dbReference type="NCBIfam" id="TIGR01484">
    <property type="entry name" value="HAD-SF-IIB"/>
    <property type="match status" value="1"/>
</dbReference>
<dbReference type="NCBIfam" id="TIGR00099">
    <property type="entry name" value="Cof-subfamily"/>
    <property type="match status" value="1"/>
</dbReference>
<dbReference type="InterPro" id="IPR000150">
    <property type="entry name" value="Cof"/>
</dbReference>
<dbReference type="Pfam" id="PF08282">
    <property type="entry name" value="Hydrolase_3"/>
    <property type="match status" value="1"/>
</dbReference>
<dbReference type="SFLD" id="SFLDG01140">
    <property type="entry name" value="C2.B:_Phosphomannomutase_and_P"/>
    <property type="match status" value="1"/>
</dbReference>
<dbReference type="GO" id="GO:0005829">
    <property type="term" value="C:cytosol"/>
    <property type="evidence" value="ECO:0007669"/>
    <property type="project" value="TreeGrafter"/>
</dbReference>
<proteinExistence type="predicted"/>
<evidence type="ECO:0000313" key="2">
    <source>
        <dbReference type="Proteomes" id="UP000824133"/>
    </source>
</evidence>
<dbReference type="GO" id="GO:0000287">
    <property type="term" value="F:magnesium ion binding"/>
    <property type="evidence" value="ECO:0007669"/>
    <property type="project" value="TreeGrafter"/>
</dbReference>
<dbReference type="Proteomes" id="UP000824133">
    <property type="component" value="Unassembled WGS sequence"/>
</dbReference>
<dbReference type="Gene3D" id="3.30.1240.10">
    <property type="match status" value="1"/>
</dbReference>
<comment type="caution">
    <text evidence="1">The sequence shown here is derived from an EMBL/GenBank/DDBJ whole genome shotgun (WGS) entry which is preliminary data.</text>
</comment>
<dbReference type="InterPro" id="IPR006379">
    <property type="entry name" value="HAD-SF_hydro_IIB"/>
</dbReference>
<dbReference type="PANTHER" id="PTHR10000:SF8">
    <property type="entry name" value="HAD SUPERFAMILY HYDROLASE-LIKE, TYPE 3"/>
    <property type="match status" value="1"/>
</dbReference>
<organism evidence="1 2">
    <name type="scientific">Candidatus Olsenella excrementavium</name>
    <dbReference type="NCBI Taxonomy" id="2838709"/>
    <lineage>
        <taxon>Bacteria</taxon>
        <taxon>Bacillati</taxon>
        <taxon>Actinomycetota</taxon>
        <taxon>Coriobacteriia</taxon>
        <taxon>Coriobacteriales</taxon>
        <taxon>Atopobiaceae</taxon>
        <taxon>Olsenella</taxon>
    </lineage>
</organism>
<dbReference type="AlphaFoldDB" id="A0A9D1ZA38"/>
<gene>
    <name evidence="1" type="ORF">IAA42_03010</name>
</gene>
<keyword evidence="1" id="KW-0378">Hydrolase</keyword>
<reference evidence="1" key="1">
    <citation type="journal article" date="2021" name="PeerJ">
        <title>Extensive microbial diversity within the chicken gut microbiome revealed by metagenomics and culture.</title>
        <authorList>
            <person name="Gilroy R."/>
            <person name="Ravi A."/>
            <person name="Getino M."/>
            <person name="Pursley I."/>
            <person name="Horton D.L."/>
            <person name="Alikhan N.F."/>
            <person name="Baker D."/>
            <person name="Gharbi K."/>
            <person name="Hall N."/>
            <person name="Watson M."/>
            <person name="Adriaenssens E.M."/>
            <person name="Foster-Nyarko E."/>
            <person name="Jarju S."/>
            <person name="Secka A."/>
            <person name="Antonio M."/>
            <person name="Oren A."/>
            <person name="Chaudhuri R.R."/>
            <person name="La Ragione R."/>
            <person name="Hildebrand F."/>
            <person name="Pallen M.J."/>
        </authorList>
    </citation>
    <scope>NUCLEOTIDE SEQUENCE</scope>
    <source>
        <strain evidence="1">ChiHjej10B9-743</strain>
    </source>
</reference>
<sequence>MYRLIACDLDETLLDDNGDVPPRVRDAVTAARKRGARFVLATGRPYVSTHRTLDQLGILDAEDEYVISFNGGVITENADERPLTSCELDPDVAEALYERGVAQGLCMHVYTLDTVYVYNYLPEERTYIEGRMCILETDEPTLSFLRDKGEPIVKLLYMSFDARLLHALEHELADIGVTQGLDVCYSSNRYLEFNAPGVNKGAGLLELARRLGIPQSETMAIGDNSNDVPMIRAAGLGVAVANATDEAKASAGYVCHAGNNAGAVAEALERFVLGD</sequence>
<accession>A0A9D1ZA38</accession>
<reference evidence="1" key="2">
    <citation type="submission" date="2021-04" db="EMBL/GenBank/DDBJ databases">
        <authorList>
            <person name="Gilroy R."/>
        </authorList>
    </citation>
    <scope>NUCLEOTIDE SEQUENCE</scope>
    <source>
        <strain evidence="1">ChiHjej10B9-743</strain>
    </source>
</reference>
<name>A0A9D1ZA38_9ACTN</name>
<protein>
    <submittedName>
        <fullName evidence="1">Cof-type HAD-IIB family hydrolase</fullName>
    </submittedName>
</protein>
<dbReference type="SUPFAM" id="SSF56784">
    <property type="entry name" value="HAD-like"/>
    <property type="match status" value="1"/>
</dbReference>
<dbReference type="EMBL" id="DXCP01000022">
    <property type="protein sequence ID" value="HIY79384.1"/>
    <property type="molecule type" value="Genomic_DNA"/>
</dbReference>